<accession>A0A2A9D2K4</accession>
<gene>
    <name evidence="1" type="ORF">ATL40_1673</name>
</gene>
<keyword evidence="2" id="KW-1185">Reference proteome</keyword>
<dbReference type="RefSeq" id="WP_211283086.1">
    <property type="nucleotide sequence ID" value="NZ_PDJD01000001.1"/>
</dbReference>
<proteinExistence type="predicted"/>
<dbReference type="EMBL" id="PDJD01000001">
    <property type="protein sequence ID" value="PFG20090.1"/>
    <property type="molecule type" value="Genomic_DNA"/>
</dbReference>
<evidence type="ECO:0000313" key="2">
    <source>
        <dbReference type="Proteomes" id="UP000224915"/>
    </source>
</evidence>
<organism evidence="1 2">
    <name type="scientific">Serinibacter salmoneus</name>
    <dbReference type="NCBI Taxonomy" id="556530"/>
    <lineage>
        <taxon>Bacteria</taxon>
        <taxon>Bacillati</taxon>
        <taxon>Actinomycetota</taxon>
        <taxon>Actinomycetes</taxon>
        <taxon>Micrococcales</taxon>
        <taxon>Beutenbergiaceae</taxon>
        <taxon>Serinibacter</taxon>
    </lineage>
</organism>
<comment type="caution">
    <text evidence="1">The sequence shown here is derived from an EMBL/GenBank/DDBJ whole genome shotgun (WGS) entry which is preliminary data.</text>
</comment>
<name>A0A2A9D2K4_9MICO</name>
<sequence length="85" mass="9320">MVNGTRSAQQVLRAVRKNARRLGLSVEELPRRGKGSHSIWVVLDAEGNEVGRIGLTGHAGQQSQIVTRSNEKALLDLFGEGWLDK</sequence>
<protein>
    <submittedName>
        <fullName evidence="1">Uncharacterized protein</fullName>
    </submittedName>
</protein>
<dbReference type="Proteomes" id="UP000224915">
    <property type="component" value="Unassembled WGS sequence"/>
</dbReference>
<dbReference type="AlphaFoldDB" id="A0A2A9D2K4"/>
<evidence type="ECO:0000313" key="1">
    <source>
        <dbReference type="EMBL" id="PFG20090.1"/>
    </source>
</evidence>
<reference evidence="1 2" key="1">
    <citation type="submission" date="2017-10" db="EMBL/GenBank/DDBJ databases">
        <title>Sequencing the genomes of 1000 actinobacteria strains.</title>
        <authorList>
            <person name="Klenk H.-P."/>
        </authorList>
    </citation>
    <scope>NUCLEOTIDE SEQUENCE [LARGE SCALE GENOMIC DNA]</scope>
    <source>
        <strain evidence="1 2">DSM 21801</strain>
    </source>
</reference>